<feature type="transmembrane region" description="Helical" evidence="7">
    <location>
        <begin position="37"/>
        <end position="60"/>
    </location>
</feature>
<evidence type="ECO:0000256" key="4">
    <source>
        <dbReference type="ARBA" id="ARBA00022692"/>
    </source>
</evidence>
<keyword evidence="9" id="KW-1185">Reference proteome</keyword>
<keyword evidence="6 7" id="KW-0472">Membrane</keyword>
<gene>
    <name evidence="8" type="ORF">NI17_007980</name>
</gene>
<dbReference type="PANTHER" id="PTHR43266">
    <property type="entry name" value="MACROLIDE-EFFLUX PROTEIN"/>
    <property type="match status" value="1"/>
</dbReference>
<feature type="transmembrane region" description="Helical" evidence="7">
    <location>
        <begin position="272"/>
        <end position="294"/>
    </location>
</feature>
<feature type="transmembrane region" description="Helical" evidence="7">
    <location>
        <begin position="399"/>
        <end position="420"/>
    </location>
</feature>
<name>A0AA97M544_9ACTN</name>
<dbReference type="EMBL" id="CP063196">
    <property type="protein sequence ID" value="UOE21074.1"/>
    <property type="molecule type" value="Genomic_DNA"/>
</dbReference>
<evidence type="ECO:0000256" key="7">
    <source>
        <dbReference type="SAM" id="Phobius"/>
    </source>
</evidence>
<protein>
    <submittedName>
        <fullName evidence="8">MFS transporter</fullName>
    </submittedName>
</protein>
<dbReference type="GO" id="GO:0005886">
    <property type="term" value="C:plasma membrane"/>
    <property type="evidence" value="ECO:0007669"/>
    <property type="project" value="UniProtKB-SubCell"/>
</dbReference>
<dbReference type="Gene3D" id="1.20.1250.20">
    <property type="entry name" value="MFS general substrate transporter like domains"/>
    <property type="match status" value="2"/>
</dbReference>
<dbReference type="PANTHER" id="PTHR43266:SF2">
    <property type="entry name" value="MAJOR FACILITATOR SUPERFAMILY (MFS) PROFILE DOMAIN-CONTAINING PROTEIN"/>
    <property type="match status" value="1"/>
</dbReference>
<evidence type="ECO:0000256" key="6">
    <source>
        <dbReference type="ARBA" id="ARBA00023136"/>
    </source>
</evidence>
<keyword evidence="3" id="KW-1003">Cell membrane</keyword>
<evidence type="ECO:0000256" key="5">
    <source>
        <dbReference type="ARBA" id="ARBA00022989"/>
    </source>
</evidence>
<dbReference type="SUPFAM" id="SSF103473">
    <property type="entry name" value="MFS general substrate transporter"/>
    <property type="match status" value="1"/>
</dbReference>
<dbReference type="AlphaFoldDB" id="A0AA97M544"/>
<dbReference type="KEGG" id="thao:NI17_007980"/>
<dbReference type="GO" id="GO:0022857">
    <property type="term" value="F:transmembrane transporter activity"/>
    <property type="evidence" value="ECO:0007669"/>
    <property type="project" value="InterPro"/>
</dbReference>
<feature type="transmembrane region" description="Helical" evidence="7">
    <location>
        <begin position="191"/>
        <end position="212"/>
    </location>
</feature>
<sequence>MCVLTHIYDACVRAPLHSRVVVVVWRVLADFRSYRRLFYAQVVALAGTGLATVALALLAYDLAPGRAGQVVGTALTIKMLAYVGAGPLLTAALARAPRRAVLVGSDAVRALAVACLPLVDQVWQVYVLIAVLQCASAAFTPTFQAVIPELVDDRGYTSALALSRLAYDLEALASPLLAALLLVLVPFDGLFALTALGFTVSGVLVATTALPARSPASQSPRRAAASWRVFATDRRLMALMALNMAVAVATALVLVDTVVFVRSHLGGTDTGVALMLACFGAGSMLVALALGALVDRFGTRALMLTGPAVATAGAAATVLGWTLAPGPAVLGAGWAVLGAGWAVLGAGCALVSAPTGRLLREAAPEGALAGVFAAQFALSHACFLLTYPLAGWAGNLDPILLLGGAGTLTGMCALAAAGLWRPSPVAADRAATVEDR</sequence>
<keyword evidence="4 7" id="KW-0812">Transmembrane</keyword>
<reference evidence="8" key="1">
    <citation type="submission" date="2020-10" db="EMBL/GenBank/DDBJ databases">
        <title>De novo genome project of the cellulose decomposer Thermobifida halotolerans type strain.</title>
        <authorList>
            <person name="Nagy I."/>
            <person name="Horvath B."/>
            <person name="Kukolya J."/>
            <person name="Nagy I."/>
            <person name="Orsini M."/>
        </authorList>
    </citation>
    <scope>NUCLEOTIDE SEQUENCE</scope>
    <source>
        <strain evidence="8">DSM 44931</strain>
    </source>
</reference>
<accession>A0AA97M544</accession>
<comment type="subcellular location">
    <subcellularLocation>
        <location evidence="1">Cell membrane</location>
        <topology evidence="1">Multi-pass membrane protein</topology>
    </subcellularLocation>
</comment>
<feature type="transmembrane region" description="Helical" evidence="7">
    <location>
        <begin position="72"/>
        <end position="93"/>
    </location>
</feature>
<dbReference type="InterPro" id="IPR036259">
    <property type="entry name" value="MFS_trans_sf"/>
</dbReference>
<dbReference type="Pfam" id="PF07690">
    <property type="entry name" value="MFS_1"/>
    <property type="match status" value="1"/>
</dbReference>
<feature type="transmembrane region" description="Helical" evidence="7">
    <location>
        <begin position="236"/>
        <end position="260"/>
    </location>
</feature>
<keyword evidence="5 7" id="KW-1133">Transmembrane helix</keyword>
<evidence type="ECO:0000256" key="3">
    <source>
        <dbReference type="ARBA" id="ARBA00022475"/>
    </source>
</evidence>
<dbReference type="InterPro" id="IPR011701">
    <property type="entry name" value="MFS"/>
</dbReference>
<evidence type="ECO:0000256" key="2">
    <source>
        <dbReference type="ARBA" id="ARBA00022448"/>
    </source>
</evidence>
<feature type="transmembrane region" description="Helical" evidence="7">
    <location>
        <begin position="301"/>
        <end position="323"/>
    </location>
</feature>
<feature type="transmembrane region" description="Helical" evidence="7">
    <location>
        <begin position="125"/>
        <end position="147"/>
    </location>
</feature>
<organism evidence="8 9">
    <name type="scientific">Thermobifida halotolerans</name>
    <dbReference type="NCBI Taxonomy" id="483545"/>
    <lineage>
        <taxon>Bacteria</taxon>
        <taxon>Bacillati</taxon>
        <taxon>Actinomycetota</taxon>
        <taxon>Actinomycetes</taxon>
        <taxon>Streptosporangiales</taxon>
        <taxon>Nocardiopsidaceae</taxon>
        <taxon>Thermobifida</taxon>
    </lineage>
</organism>
<proteinExistence type="predicted"/>
<keyword evidence="2" id="KW-0813">Transport</keyword>
<feature type="transmembrane region" description="Helical" evidence="7">
    <location>
        <begin position="329"/>
        <end position="354"/>
    </location>
</feature>
<evidence type="ECO:0000313" key="8">
    <source>
        <dbReference type="EMBL" id="UOE21074.1"/>
    </source>
</evidence>
<feature type="transmembrane region" description="Helical" evidence="7">
    <location>
        <begin position="366"/>
        <end position="387"/>
    </location>
</feature>
<evidence type="ECO:0000313" key="9">
    <source>
        <dbReference type="Proteomes" id="UP000265719"/>
    </source>
</evidence>
<evidence type="ECO:0000256" key="1">
    <source>
        <dbReference type="ARBA" id="ARBA00004651"/>
    </source>
</evidence>
<dbReference type="Proteomes" id="UP000265719">
    <property type="component" value="Chromosome"/>
</dbReference>